<dbReference type="SUPFAM" id="SSF52540">
    <property type="entry name" value="P-loop containing nucleoside triphosphate hydrolases"/>
    <property type="match status" value="2"/>
</dbReference>
<organism evidence="7 8">
    <name type="scientific">Microterricola gilva</name>
    <dbReference type="NCBI Taxonomy" id="393267"/>
    <lineage>
        <taxon>Bacteria</taxon>
        <taxon>Bacillati</taxon>
        <taxon>Actinomycetota</taxon>
        <taxon>Actinomycetes</taxon>
        <taxon>Micrococcales</taxon>
        <taxon>Microbacteriaceae</taxon>
        <taxon>Microterricola</taxon>
    </lineage>
</organism>
<dbReference type="EMBL" id="SHLC01000001">
    <property type="protein sequence ID" value="RZU66071.1"/>
    <property type="molecule type" value="Genomic_DNA"/>
</dbReference>
<dbReference type="PROSITE" id="PS00211">
    <property type="entry name" value="ABC_TRANSPORTER_1"/>
    <property type="match status" value="2"/>
</dbReference>
<evidence type="ECO:0000313" key="8">
    <source>
        <dbReference type="Proteomes" id="UP000291483"/>
    </source>
</evidence>
<dbReference type="Proteomes" id="UP000291483">
    <property type="component" value="Unassembled WGS sequence"/>
</dbReference>
<accession>A0A4Q8APH3</accession>
<feature type="domain" description="ABC transporter" evidence="6">
    <location>
        <begin position="351"/>
        <end position="599"/>
    </location>
</feature>
<dbReference type="Pfam" id="PF00005">
    <property type="entry name" value="ABC_tran"/>
    <property type="match status" value="2"/>
</dbReference>
<reference evidence="7 8" key="1">
    <citation type="submission" date="2019-02" db="EMBL/GenBank/DDBJ databases">
        <title>Sequencing the genomes of 1000 actinobacteria strains.</title>
        <authorList>
            <person name="Klenk H.-P."/>
        </authorList>
    </citation>
    <scope>NUCLEOTIDE SEQUENCE [LARGE SCALE GENOMIC DNA]</scope>
    <source>
        <strain evidence="7 8">DSM 18319</strain>
    </source>
</reference>
<keyword evidence="4 7" id="KW-0067">ATP-binding</keyword>
<dbReference type="PANTHER" id="PTHR43776">
    <property type="entry name" value="TRANSPORT ATP-BINDING PROTEIN"/>
    <property type="match status" value="1"/>
</dbReference>
<name>A0A4Q8APH3_9MICO</name>
<dbReference type="InterPro" id="IPR003439">
    <property type="entry name" value="ABC_transporter-like_ATP-bd"/>
</dbReference>
<dbReference type="NCBIfam" id="NF007739">
    <property type="entry name" value="PRK10419.1"/>
    <property type="match status" value="2"/>
</dbReference>
<keyword evidence="2" id="KW-0813">Transport</keyword>
<dbReference type="FunFam" id="3.40.50.300:FF:000016">
    <property type="entry name" value="Oligopeptide ABC transporter ATP-binding component"/>
    <property type="match status" value="1"/>
</dbReference>
<dbReference type="PROSITE" id="PS50893">
    <property type="entry name" value="ABC_TRANSPORTER_2"/>
    <property type="match status" value="2"/>
</dbReference>
<dbReference type="GO" id="GO:0015833">
    <property type="term" value="P:peptide transport"/>
    <property type="evidence" value="ECO:0007669"/>
    <property type="project" value="InterPro"/>
</dbReference>
<dbReference type="Pfam" id="PF08352">
    <property type="entry name" value="oligo_HPY"/>
    <property type="match status" value="1"/>
</dbReference>
<protein>
    <submittedName>
        <fullName evidence="7">Peptide/nickel transport system ATP-binding protein</fullName>
    </submittedName>
</protein>
<dbReference type="GO" id="GO:0005524">
    <property type="term" value="F:ATP binding"/>
    <property type="evidence" value="ECO:0007669"/>
    <property type="project" value="UniProtKB-KW"/>
</dbReference>
<dbReference type="InterPro" id="IPR050319">
    <property type="entry name" value="ABC_transp_ATP-bind"/>
</dbReference>
<keyword evidence="8" id="KW-1185">Reference proteome</keyword>
<dbReference type="GO" id="GO:0055085">
    <property type="term" value="P:transmembrane transport"/>
    <property type="evidence" value="ECO:0007669"/>
    <property type="project" value="UniProtKB-ARBA"/>
</dbReference>
<dbReference type="NCBIfam" id="NF008453">
    <property type="entry name" value="PRK11308.1"/>
    <property type="match status" value="2"/>
</dbReference>
<dbReference type="CDD" id="cd03257">
    <property type="entry name" value="ABC_NikE_OppD_transporters"/>
    <property type="match status" value="2"/>
</dbReference>
<proteinExistence type="inferred from homology"/>
<evidence type="ECO:0000256" key="5">
    <source>
        <dbReference type="SAM" id="MobiDB-lite"/>
    </source>
</evidence>
<evidence type="ECO:0000313" key="7">
    <source>
        <dbReference type="EMBL" id="RZU66071.1"/>
    </source>
</evidence>
<dbReference type="InterPro" id="IPR003593">
    <property type="entry name" value="AAA+_ATPase"/>
</dbReference>
<comment type="caution">
    <text evidence="7">The sequence shown here is derived from an EMBL/GenBank/DDBJ whole genome shotgun (WGS) entry which is preliminary data.</text>
</comment>
<dbReference type="Gene3D" id="3.40.50.300">
    <property type="entry name" value="P-loop containing nucleotide triphosphate hydrolases"/>
    <property type="match status" value="2"/>
</dbReference>
<dbReference type="InterPro" id="IPR013563">
    <property type="entry name" value="Oligopep_ABC_C"/>
</dbReference>
<sequence>MTTQDAASPVSGETLGASVAGAPSADVESGALAETHAGSSDRSAAEAAKPSAPHSSADAELPVLAVEGLNVSYRTAAGLSRVVHDVSFTVRPGEVVALVGESGSGKTTTAQAVIGLLAENAHRDSGSILLNGVDIAGWSDKRLETVRGARIGLIPQDPSSSLNPVRTIGAQIAEVLQIHKRGDKAARQARVIELLTRVGLPDPERRAKQYPHELSGGMRQRVLIAIAIALRPELIIADEATSALDVTVQKTILDLLDELRVEFGTAILFVTHDLGVAAERAERIVVLQHGRIQEQGETRAVIASPESAYTKRLFADAPSFHVTPSRALRQPVAPLFLRDAAAAAAENPYAVEVEDLVTEFGRGANAFRAVDGVSFQLRRGTTHAIVGESGSGKTTTARAVVGLAEPTSGCIIIDGQHVAKLRGEQRRQLRRRIQLVYQNPFGSLDPRQSIEQIVAEPLRNFGLADGAPANRRSRGIRAAELIDLVALPQNVLGRRARELSGGQRQRVAIARALAVNPEILVLDEAVSALDVTVQAQILRLLESLQDELGLSYLFISHDLAVVRQISDTVTVMSRGRAVETGSATQIFGNPQHEYTQQLLAAVPSVKEFSA</sequence>
<dbReference type="GO" id="GO:0016887">
    <property type="term" value="F:ATP hydrolysis activity"/>
    <property type="evidence" value="ECO:0007669"/>
    <property type="project" value="InterPro"/>
</dbReference>
<dbReference type="AlphaFoldDB" id="A0A4Q8APH3"/>
<keyword evidence="3" id="KW-0547">Nucleotide-binding</keyword>
<gene>
    <name evidence="7" type="ORF">EV379_2417</name>
</gene>
<dbReference type="RefSeq" id="WP_130506321.1">
    <property type="nucleotide sequence ID" value="NZ_SHLC01000001.1"/>
</dbReference>
<dbReference type="PANTHER" id="PTHR43776:SF7">
    <property type="entry name" value="D,D-DIPEPTIDE TRANSPORT ATP-BINDING PROTEIN DDPF-RELATED"/>
    <property type="match status" value="1"/>
</dbReference>
<evidence type="ECO:0000256" key="2">
    <source>
        <dbReference type="ARBA" id="ARBA00022448"/>
    </source>
</evidence>
<dbReference type="InterPro" id="IPR017871">
    <property type="entry name" value="ABC_transporter-like_CS"/>
</dbReference>
<dbReference type="SMART" id="SM00382">
    <property type="entry name" value="AAA"/>
    <property type="match status" value="2"/>
</dbReference>
<evidence type="ECO:0000256" key="1">
    <source>
        <dbReference type="ARBA" id="ARBA00005417"/>
    </source>
</evidence>
<evidence type="ECO:0000259" key="6">
    <source>
        <dbReference type="PROSITE" id="PS50893"/>
    </source>
</evidence>
<dbReference type="OrthoDB" id="4008250at2"/>
<feature type="region of interest" description="Disordered" evidence="5">
    <location>
        <begin position="1"/>
        <end position="57"/>
    </location>
</feature>
<dbReference type="InterPro" id="IPR027417">
    <property type="entry name" value="P-loop_NTPase"/>
</dbReference>
<comment type="similarity">
    <text evidence="1">Belongs to the ABC transporter superfamily.</text>
</comment>
<evidence type="ECO:0000256" key="3">
    <source>
        <dbReference type="ARBA" id="ARBA00022741"/>
    </source>
</evidence>
<evidence type="ECO:0000256" key="4">
    <source>
        <dbReference type="ARBA" id="ARBA00022840"/>
    </source>
</evidence>
<feature type="domain" description="ABC transporter" evidence="6">
    <location>
        <begin position="66"/>
        <end position="314"/>
    </location>
</feature>